<dbReference type="InterPro" id="IPR036162">
    <property type="entry name" value="Resolvase-like_N_sf"/>
</dbReference>
<dbReference type="PROSITE" id="PS51737">
    <property type="entry name" value="RECOMBINASE_DNA_BIND"/>
    <property type="match status" value="1"/>
</dbReference>
<reference evidence="7" key="1">
    <citation type="submission" date="2020-12" db="EMBL/GenBank/DDBJ databases">
        <title>Hymenobacter sp.</title>
        <authorList>
            <person name="Kim M.K."/>
        </authorList>
    </citation>
    <scope>NUCLEOTIDE SEQUENCE [LARGE SCALE GENOMIC DNA]</scope>
    <source>
        <strain evidence="7">BT325</strain>
    </source>
</reference>
<dbReference type="SUPFAM" id="SSF53041">
    <property type="entry name" value="Resolvase-like"/>
    <property type="match status" value="1"/>
</dbReference>
<evidence type="ECO:0000313" key="6">
    <source>
        <dbReference type="EMBL" id="MBJ6126729.1"/>
    </source>
</evidence>
<feature type="domain" description="Resolvase/invertase-type recombinase catalytic" evidence="4">
    <location>
        <begin position="5"/>
        <end position="164"/>
    </location>
</feature>
<dbReference type="RefSeq" id="WP_199049957.1">
    <property type="nucleotide sequence ID" value="NZ_JAELXT010000015.1"/>
</dbReference>
<organism evidence="6 7">
    <name type="scientific">Microvirga splendida</name>
    <dbReference type="NCBI Taxonomy" id="2795727"/>
    <lineage>
        <taxon>Bacteria</taxon>
        <taxon>Pseudomonadati</taxon>
        <taxon>Pseudomonadota</taxon>
        <taxon>Alphaproteobacteria</taxon>
        <taxon>Hyphomicrobiales</taxon>
        <taxon>Methylobacteriaceae</taxon>
        <taxon>Microvirga</taxon>
    </lineage>
</organism>
<sequence length="525" mass="58848">MPRVKAYSYIRMSSERQLKGDSLARQEEMRDAFVAAHDLDLDDTLRDLGVSAFDGSNRDRGALAAFLRKARAGEIEAGSYLIVESLDRLSRDHVLKALRVFQDILEAGIRIATVADGHVYSEETINRDFSQLIVSLAIMSRAHEESSIKSDRLLRAWRRKREDRTKKLTRRCPAWLTLSEDRTTFIVNRHRQEIAIQALEDLAAGIGRDKIARRLNQAGEKAWTHGREWHGGTVQKLTDNEALIGRYQPHRIEKRDGRTVRVPVGDPIEDYYPRIVSGELWQRARDASDARARSGPGNSGGRKGSCFSNILSGLAVCHHCGGRMVYRDRGPRSTVVLRCSSERNGVCGNGSRIRYPDLEREILRWAEAFEHLAPSTEVEKPFLETLAGIARDRAEIARKIEGLIDLAEAGQQVADRLAQRQAQLAELAERETQAKRELAALASRKTPDERRSLIAAARACVGRPDAERYAARAAANHALKSVIDEIRCRSDGRVIVRAGSFGSLVTLGPDGARWDVWRRIERIAA</sequence>
<dbReference type="PROSITE" id="PS51736">
    <property type="entry name" value="RECOMBINASES_3"/>
    <property type="match status" value="1"/>
</dbReference>
<dbReference type="InterPro" id="IPR050639">
    <property type="entry name" value="SSR_resolvase"/>
</dbReference>
<keyword evidence="2" id="KW-0233">DNA recombination</keyword>
<dbReference type="InterPro" id="IPR038109">
    <property type="entry name" value="DNA_bind_recomb_sf"/>
</dbReference>
<dbReference type="Gene3D" id="3.40.50.1390">
    <property type="entry name" value="Resolvase, N-terminal catalytic domain"/>
    <property type="match status" value="1"/>
</dbReference>
<evidence type="ECO:0000256" key="3">
    <source>
        <dbReference type="SAM" id="Coils"/>
    </source>
</evidence>
<evidence type="ECO:0000256" key="2">
    <source>
        <dbReference type="ARBA" id="ARBA00023172"/>
    </source>
</evidence>
<dbReference type="CDD" id="cd00338">
    <property type="entry name" value="Ser_Recombinase"/>
    <property type="match status" value="1"/>
</dbReference>
<dbReference type="InterPro" id="IPR025827">
    <property type="entry name" value="Zn_ribbon_recom_dom"/>
</dbReference>
<dbReference type="Gene3D" id="3.90.1750.20">
    <property type="entry name" value="Putative Large Serine Recombinase, Chain B, Domain 2"/>
    <property type="match status" value="1"/>
</dbReference>
<proteinExistence type="predicted"/>
<dbReference type="InterPro" id="IPR006119">
    <property type="entry name" value="Resolv_N"/>
</dbReference>
<keyword evidence="1" id="KW-0238">DNA-binding</keyword>
<dbReference type="Pfam" id="PF07508">
    <property type="entry name" value="Recombinase"/>
    <property type="match status" value="1"/>
</dbReference>
<dbReference type="InterPro" id="IPR011109">
    <property type="entry name" value="DNA_bind_recombinase_dom"/>
</dbReference>
<dbReference type="SMART" id="SM00857">
    <property type="entry name" value="Resolvase"/>
    <property type="match status" value="1"/>
</dbReference>
<feature type="coiled-coil region" evidence="3">
    <location>
        <begin position="417"/>
        <end position="444"/>
    </location>
</feature>
<gene>
    <name evidence="6" type="ORF">JAO75_15075</name>
</gene>
<evidence type="ECO:0000259" key="4">
    <source>
        <dbReference type="PROSITE" id="PS51736"/>
    </source>
</evidence>
<dbReference type="PANTHER" id="PTHR30461:SF2">
    <property type="entry name" value="SERINE RECOMBINASE PINE-RELATED"/>
    <property type="match status" value="1"/>
</dbReference>
<evidence type="ECO:0000256" key="1">
    <source>
        <dbReference type="ARBA" id="ARBA00023125"/>
    </source>
</evidence>
<accession>A0ABS0Y350</accession>
<dbReference type="Proteomes" id="UP000620670">
    <property type="component" value="Unassembled WGS sequence"/>
</dbReference>
<dbReference type="EMBL" id="JAELXT010000015">
    <property type="protein sequence ID" value="MBJ6126729.1"/>
    <property type="molecule type" value="Genomic_DNA"/>
</dbReference>
<name>A0ABS0Y350_9HYPH</name>
<keyword evidence="7" id="KW-1185">Reference proteome</keyword>
<dbReference type="PANTHER" id="PTHR30461">
    <property type="entry name" value="DNA-INVERTASE FROM LAMBDOID PROPHAGE"/>
    <property type="match status" value="1"/>
</dbReference>
<keyword evidence="3" id="KW-0175">Coiled coil</keyword>
<protein>
    <submittedName>
        <fullName evidence="6">Recombinase family protein</fullName>
    </submittedName>
</protein>
<dbReference type="Pfam" id="PF00239">
    <property type="entry name" value="Resolvase"/>
    <property type="match status" value="1"/>
</dbReference>
<evidence type="ECO:0000259" key="5">
    <source>
        <dbReference type="PROSITE" id="PS51737"/>
    </source>
</evidence>
<feature type="domain" description="Recombinase" evidence="5">
    <location>
        <begin position="174"/>
        <end position="294"/>
    </location>
</feature>
<dbReference type="Pfam" id="PF13408">
    <property type="entry name" value="Zn_ribbon_recom"/>
    <property type="match status" value="1"/>
</dbReference>
<evidence type="ECO:0000313" key="7">
    <source>
        <dbReference type="Proteomes" id="UP000620670"/>
    </source>
</evidence>
<comment type="caution">
    <text evidence="6">The sequence shown here is derived from an EMBL/GenBank/DDBJ whole genome shotgun (WGS) entry which is preliminary data.</text>
</comment>